<comment type="caution">
    <text evidence="3">The sequence shown here is derived from an EMBL/GenBank/DDBJ whole genome shotgun (WGS) entry which is preliminary data.</text>
</comment>
<gene>
    <name evidence="3" type="ORF">WR25_25506</name>
</gene>
<dbReference type="Pfam" id="PF01683">
    <property type="entry name" value="EB"/>
    <property type="match status" value="1"/>
</dbReference>
<evidence type="ECO:0000313" key="3">
    <source>
        <dbReference type="EMBL" id="PAV84231.1"/>
    </source>
</evidence>
<feature type="compositionally biased region" description="Pro residues" evidence="1">
    <location>
        <begin position="364"/>
        <end position="385"/>
    </location>
</feature>
<dbReference type="AlphaFoldDB" id="A0A2A2LD84"/>
<organism evidence="3 4">
    <name type="scientific">Diploscapter pachys</name>
    <dbReference type="NCBI Taxonomy" id="2018661"/>
    <lineage>
        <taxon>Eukaryota</taxon>
        <taxon>Metazoa</taxon>
        <taxon>Ecdysozoa</taxon>
        <taxon>Nematoda</taxon>
        <taxon>Chromadorea</taxon>
        <taxon>Rhabditida</taxon>
        <taxon>Rhabditina</taxon>
        <taxon>Rhabditomorpha</taxon>
        <taxon>Rhabditoidea</taxon>
        <taxon>Rhabditidae</taxon>
        <taxon>Diploscapter</taxon>
    </lineage>
</organism>
<dbReference type="Proteomes" id="UP000218231">
    <property type="component" value="Unassembled WGS sequence"/>
</dbReference>
<reference evidence="3 4" key="1">
    <citation type="journal article" date="2017" name="Curr. Biol.">
        <title>Genome architecture and evolution of a unichromosomal asexual nematode.</title>
        <authorList>
            <person name="Fradin H."/>
            <person name="Zegar C."/>
            <person name="Gutwein M."/>
            <person name="Lucas J."/>
            <person name="Kovtun M."/>
            <person name="Corcoran D."/>
            <person name="Baugh L.R."/>
            <person name="Kiontke K."/>
            <person name="Gunsalus K."/>
            <person name="Fitch D.H."/>
            <person name="Piano F."/>
        </authorList>
    </citation>
    <scope>NUCLEOTIDE SEQUENCE [LARGE SCALE GENOMIC DNA]</scope>
    <source>
        <strain evidence="3">PF1309</strain>
    </source>
</reference>
<feature type="region of interest" description="Disordered" evidence="1">
    <location>
        <begin position="364"/>
        <end position="387"/>
    </location>
</feature>
<accession>A0A2A2LD84</accession>
<dbReference type="EMBL" id="LIAE01006880">
    <property type="protein sequence ID" value="PAV84231.1"/>
    <property type="molecule type" value="Genomic_DNA"/>
</dbReference>
<sequence>MPAGPMFGACGPALPCAAPAVCQMSVCLPPPVAAPPAVFAAPVPVPVPVAHLPPPPPMPAYIPVAPAPAPIVYAPPPPPPPMPVAFAAPVPVAPLPPVSGLDRVLAKFRELRSILTIRNRIPVAPAPVVAGRLIPQALPGAPCEPGVECTGGSVCSLGVCLCPPELIQEGTVCVTRTVYGVVAPPPPPPPPIVVAPMIPAVPVAVGAACAPPLVAAPAPCVQGAVCAPAGVCQCGPAFTPYANGCIRRSVYMPLFSRCNPILLCEQSLVCKYGICFPDTKPVELIVKAIKKPLVIYPNVRNITKIPIEPVTSTTTSAPRPTSEATPLPVVPTSFPISPSELRPLPYTPLVPLIAITAKPVIPPTSSPLPTPPSPSPEPSPLPTPKALPGQPCAIPNTECTAGSICDHQRGVCVCEPNLIHEGNVCVANVPQTYYAYQYVNSINPMAVLSYPSNAYR</sequence>
<evidence type="ECO:0000256" key="1">
    <source>
        <dbReference type="SAM" id="MobiDB-lite"/>
    </source>
</evidence>
<protein>
    <recommendedName>
        <fullName evidence="2">EB domain-containing protein</fullName>
    </recommendedName>
</protein>
<dbReference type="STRING" id="2018661.A0A2A2LD84"/>
<feature type="domain" description="EB" evidence="2">
    <location>
        <begin position="129"/>
        <end position="173"/>
    </location>
</feature>
<keyword evidence="4" id="KW-1185">Reference proteome</keyword>
<name>A0A2A2LD84_9BILA</name>
<evidence type="ECO:0000259" key="2">
    <source>
        <dbReference type="Pfam" id="PF01683"/>
    </source>
</evidence>
<dbReference type="OrthoDB" id="5874194at2759"/>
<dbReference type="InterPro" id="IPR006149">
    <property type="entry name" value="EB_dom"/>
</dbReference>
<evidence type="ECO:0000313" key="4">
    <source>
        <dbReference type="Proteomes" id="UP000218231"/>
    </source>
</evidence>
<proteinExistence type="predicted"/>